<accession>A0AAP3XQY1</accession>
<dbReference type="NCBIfam" id="NF005677">
    <property type="entry name" value="PRK07471.1"/>
    <property type="match status" value="1"/>
</dbReference>
<dbReference type="EMBL" id="JARGEQ010000051">
    <property type="protein sequence ID" value="MDF1585960.1"/>
    <property type="molecule type" value="Genomic_DNA"/>
</dbReference>
<organism evidence="1 2">
    <name type="scientific">Marinimicrococcus flavescens</name>
    <dbReference type="NCBI Taxonomy" id="3031815"/>
    <lineage>
        <taxon>Bacteria</taxon>
        <taxon>Pseudomonadati</taxon>
        <taxon>Pseudomonadota</taxon>
        <taxon>Alphaproteobacteria</taxon>
        <taxon>Geminicoccales</taxon>
        <taxon>Geminicoccaceae</taxon>
        <taxon>Marinimicrococcus</taxon>
    </lineage>
</organism>
<dbReference type="Proteomes" id="UP001301140">
    <property type="component" value="Unassembled WGS sequence"/>
</dbReference>
<keyword evidence="2" id="KW-1185">Reference proteome</keyword>
<sequence>MSGAPAPSATPHLFGQSAAENVLMRAWRSGRLPHAWLLTGPRGVGKATLAFRFARALLAGPAEAVACQEPSHPIFRMVANGAHPDLRVLIIPTDPKTGKRKTEIPVDLVRDAAEALRVTASRGGARVLLVDAADDLNRNAANALLKLLEEPPPGVVLLLIGQRPGLLPQTIPSRCALLRLHPLDESAMRQGLAALTPDTAPDLLEQALAGAEGSLGRAMDLLQGDWLKTYAVLLDSLARGREALGPRLEAAELLSRWAQKQAQVEPGSGVTAAAGLLGTVLRRAARTAAGRPPAAELVPGEGARLAALAPVLGLDRSVALWDKLHALAGRVEGLNLDPLQAFLQIVQDVTDGRPTSPEPIAG</sequence>
<dbReference type="GO" id="GO:0003887">
    <property type="term" value="F:DNA-directed DNA polymerase activity"/>
    <property type="evidence" value="ECO:0007669"/>
    <property type="project" value="UniProtKB-EC"/>
</dbReference>
<protein>
    <submittedName>
        <fullName evidence="1">DNA polymerase III subunit delta</fullName>
        <ecNumber evidence="1">2.7.7.7</ecNumber>
    </submittedName>
</protein>
<dbReference type="Gene3D" id="3.40.50.300">
    <property type="entry name" value="P-loop containing nucleotide triphosphate hydrolases"/>
    <property type="match status" value="1"/>
</dbReference>
<dbReference type="EC" id="2.7.7.7" evidence="1"/>
<dbReference type="GO" id="GO:0009360">
    <property type="term" value="C:DNA polymerase III complex"/>
    <property type="evidence" value="ECO:0007669"/>
    <property type="project" value="TreeGrafter"/>
</dbReference>
<dbReference type="InterPro" id="IPR050238">
    <property type="entry name" value="DNA_Rep/Repair_Clamp_Loader"/>
</dbReference>
<proteinExistence type="predicted"/>
<gene>
    <name evidence="1" type="ORF">PZ740_06125</name>
</gene>
<evidence type="ECO:0000313" key="2">
    <source>
        <dbReference type="Proteomes" id="UP001301140"/>
    </source>
</evidence>
<comment type="caution">
    <text evidence="1">The sequence shown here is derived from an EMBL/GenBank/DDBJ whole genome shotgun (WGS) entry which is preliminary data.</text>
</comment>
<dbReference type="InterPro" id="IPR027417">
    <property type="entry name" value="P-loop_NTPase"/>
</dbReference>
<evidence type="ECO:0000313" key="1">
    <source>
        <dbReference type="EMBL" id="MDF1585960.1"/>
    </source>
</evidence>
<dbReference type="PANTHER" id="PTHR11669:SF8">
    <property type="entry name" value="DNA POLYMERASE III SUBUNIT DELTA"/>
    <property type="match status" value="1"/>
</dbReference>
<dbReference type="PANTHER" id="PTHR11669">
    <property type="entry name" value="REPLICATION FACTOR C / DNA POLYMERASE III GAMMA-TAU SUBUNIT"/>
    <property type="match status" value="1"/>
</dbReference>
<dbReference type="RefSeq" id="WP_327788376.1">
    <property type="nucleotide sequence ID" value="NZ_JARGEQ010000051.1"/>
</dbReference>
<name>A0AAP3XQY1_9PROT</name>
<reference evidence="1 2" key="1">
    <citation type="submission" date="2023-03" db="EMBL/GenBank/DDBJ databases">
        <title>YIM 152171 draft genome.</title>
        <authorList>
            <person name="Yang Z."/>
        </authorList>
    </citation>
    <scope>NUCLEOTIDE SEQUENCE [LARGE SCALE GENOMIC DNA]</scope>
    <source>
        <strain evidence="1 2">YIM 152171</strain>
    </source>
</reference>
<dbReference type="Pfam" id="PF13177">
    <property type="entry name" value="DNA_pol3_delta2"/>
    <property type="match status" value="1"/>
</dbReference>
<dbReference type="SUPFAM" id="SSF52540">
    <property type="entry name" value="P-loop containing nucleoside triphosphate hydrolases"/>
    <property type="match status" value="1"/>
</dbReference>
<keyword evidence="1" id="KW-0808">Transferase</keyword>
<dbReference type="GO" id="GO:0006261">
    <property type="term" value="P:DNA-templated DNA replication"/>
    <property type="evidence" value="ECO:0007669"/>
    <property type="project" value="TreeGrafter"/>
</dbReference>
<dbReference type="AlphaFoldDB" id="A0AAP3XQY1"/>
<keyword evidence="1" id="KW-0548">Nucleotidyltransferase</keyword>